<proteinExistence type="predicted"/>
<evidence type="ECO:0000256" key="2">
    <source>
        <dbReference type="ARBA" id="ARBA00022448"/>
    </source>
</evidence>
<reference evidence="9 10" key="1">
    <citation type="submission" date="2020-08" db="EMBL/GenBank/DDBJ databases">
        <title>Genomic Encyclopedia of Type Strains, Phase IV (KMG-IV): sequencing the most valuable type-strain genomes for metagenomic binning, comparative biology and taxonomic classification.</title>
        <authorList>
            <person name="Goeker M."/>
        </authorList>
    </citation>
    <scope>NUCLEOTIDE SEQUENCE [LARGE SCALE GENOMIC DNA]</scope>
    <source>
        <strain evidence="9 10">DSM 26963</strain>
    </source>
</reference>
<feature type="transmembrane region" description="Helical" evidence="7">
    <location>
        <begin position="91"/>
        <end position="111"/>
    </location>
</feature>
<dbReference type="GO" id="GO:0055085">
    <property type="term" value="P:transmembrane transport"/>
    <property type="evidence" value="ECO:0007669"/>
    <property type="project" value="InterPro"/>
</dbReference>
<gene>
    <name evidence="9" type="ORF">HNQ43_000617</name>
</gene>
<evidence type="ECO:0000313" key="9">
    <source>
        <dbReference type="EMBL" id="MBB5184578.1"/>
    </source>
</evidence>
<comment type="caution">
    <text evidence="9">The sequence shown here is derived from an EMBL/GenBank/DDBJ whole genome shotgun (WGS) entry which is preliminary data.</text>
</comment>
<dbReference type="PROSITE" id="PS50928">
    <property type="entry name" value="ABC_TM1"/>
    <property type="match status" value="1"/>
</dbReference>
<feature type="transmembrane region" description="Helical" evidence="7">
    <location>
        <begin position="49"/>
        <end position="79"/>
    </location>
</feature>
<dbReference type="Gene3D" id="1.10.3720.10">
    <property type="entry name" value="MetI-like"/>
    <property type="match status" value="1"/>
</dbReference>
<evidence type="ECO:0000256" key="3">
    <source>
        <dbReference type="ARBA" id="ARBA00022475"/>
    </source>
</evidence>
<keyword evidence="2" id="KW-0813">Transport</keyword>
<comment type="subcellular location">
    <subcellularLocation>
        <location evidence="1">Cell membrane</location>
        <topology evidence="1">Multi-pass membrane protein</topology>
    </subcellularLocation>
</comment>
<dbReference type="PANTHER" id="PTHR30151">
    <property type="entry name" value="ALKANE SULFONATE ABC TRANSPORTER-RELATED, MEMBRANE SUBUNIT"/>
    <property type="match status" value="1"/>
</dbReference>
<evidence type="ECO:0000256" key="5">
    <source>
        <dbReference type="ARBA" id="ARBA00022989"/>
    </source>
</evidence>
<keyword evidence="3" id="KW-1003">Cell membrane</keyword>
<evidence type="ECO:0000256" key="6">
    <source>
        <dbReference type="ARBA" id="ARBA00023136"/>
    </source>
</evidence>
<evidence type="ECO:0000256" key="7">
    <source>
        <dbReference type="SAM" id="Phobius"/>
    </source>
</evidence>
<evidence type="ECO:0000256" key="4">
    <source>
        <dbReference type="ARBA" id="ARBA00022692"/>
    </source>
</evidence>
<dbReference type="EMBL" id="JACHHD010000004">
    <property type="protein sequence ID" value="MBB5184578.1"/>
    <property type="molecule type" value="Genomic_DNA"/>
</dbReference>
<protein>
    <submittedName>
        <fullName evidence="9">NitT/TauT family transport system permease protein</fullName>
    </submittedName>
</protein>
<feature type="transmembrane region" description="Helical" evidence="7">
    <location>
        <begin position="7"/>
        <end position="29"/>
    </location>
</feature>
<feature type="transmembrane region" description="Helical" evidence="7">
    <location>
        <begin position="170"/>
        <end position="192"/>
    </location>
</feature>
<keyword evidence="4 7" id="KW-0812">Transmembrane</keyword>
<organism evidence="9 10">
    <name type="scientific">Faecalicoccus acidiformans</name>
    <dbReference type="NCBI Taxonomy" id="915173"/>
    <lineage>
        <taxon>Bacteria</taxon>
        <taxon>Bacillati</taxon>
        <taxon>Bacillota</taxon>
        <taxon>Erysipelotrichia</taxon>
        <taxon>Erysipelotrichales</taxon>
        <taxon>Erysipelotrichaceae</taxon>
        <taxon>Faecalicoccus</taxon>
    </lineage>
</organism>
<sequence>MTKGQWFRMLIILLIVWTVSSLWIDNSIILPRPDEVFLTMYHQALSSTLYYSLMLTIFRVFFSLSLSFGFALFFAFLFFRYNKAAVYFHQILLFLRSIPNVTFIILLLFWVNRELSVTIVAFLLLFPIFYQNIYEALCEIQKTWKDVLKIYPQGFKTRCRTLYFPLLKNAVVTSWITCSSLAFKVVVMAEILASVSAGVGSNMQFARLNVDLVGVFAWTIWLLICVSLFNKLLKNILFRIYE</sequence>
<feature type="transmembrane region" description="Helical" evidence="7">
    <location>
        <begin position="117"/>
        <end position="134"/>
    </location>
</feature>
<evidence type="ECO:0000259" key="8">
    <source>
        <dbReference type="PROSITE" id="PS50928"/>
    </source>
</evidence>
<dbReference type="SUPFAM" id="SSF161098">
    <property type="entry name" value="MetI-like"/>
    <property type="match status" value="1"/>
</dbReference>
<feature type="domain" description="ABC transmembrane type-1" evidence="8">
    <location>
        <begin position="49"/>
        <end position="233"/>
    </location>
</feature>
<evidence type="ECO:0000313" key="10">
    <source>
        <dbReference type="Proteomes" id="UP000521313"/>
    </source>
</evidence>
<keyword evidence="6 7" id="KW-0472">Membrane</keyword>
<dbReference type="RefSeq" id="WP_183374659.1">
    <property type="nucleotide sequence ID" value="NZ_JACHHD010000004.1"/>
</dbReference>
<dbReference type="AlphaFoldDB" id="A0A7W8D234"/>
<accession>A0A7W8D234</accession>
<dbReference type="InterPro" id="IPR000515">
    <property type="entry name" value="MetI-like"/>
</dbReference>
<dbReference type="InterPro" id="IPR035906">
    <property type="entry name" value="MetI-like_sf"/>
</dbReference>
<dbReference type="GO" id="GO:0005886">
    <property type="term" value="C:plasma membrane"/>
    <property type="evidence" value="ECO:0007669"/>
    <property type="project" value="UniProtKB-SubCell"/>
</dbReference>
<keyword evidence="5 7" id="KW-1133">Transmembrane helix</keyword>
<dbReference type="Proteomes" id="UP000521313">
    <property type="component" value="Unassembled WGS sequence"/>
</dbReference>
<feature type="transmembrane region" description="Helical" evidence="7">
    <location>
        <begin position="212"/>
        <end position="233"/>
    </location>
</feature>
<evidence type="ECO:0000256" key="1">
    <source>
        <dbReference type="ARBA" id="ARBA00004651"/>
    </source>
</evidence>
<name>A0A7W8D234_9FIRM</name>
<dbReference type="PANTHER" id="PTHR30151:SF0">
    <property type="entry name" value="ABC TRANSPORTER PERMEASE PROTEIN MJ0413-RELATED"/>
    <property type="match status" value="1"/>
</dbReference>